<feature type="signal peptide" evidence="2">
    <location>
        <begin position="1"/>
        <end position="24"/>
    </location>
</feature>
<proteinExistence type="predicted"/>
<keyword evidence="1" id="KW-0472">Membrane</keyword>
<evidence type="ECO:0000256" key="1">
    <source>
        <dbReference type="SAM" id="Phobius"/>
    </source>
</evidence>
<name>G2E1A9_9GAMM</name>
<dbReference type="EMBL" id="AFWT01000013">
    <property type="protein sequence ID" value="EGV31206.1"/>
    <property type="molecule type" value="Genomic_DNA"/>
</dbReference>
<feature type="transmembrane region" description="Helical" evidence="1">
    <location>
        <begin position="198"/>
        <end position="217"/>
    </location>
</feature>
<accession>G2E1A9</accession>
<evidence type="ECO:0008006" key="5">
    <source>
        <dbReference type="Google" id="ProtNLM"/>
    </source>
</evidence>
<feature type="chain" id="PRO_5003428306" description="PEP motif anchor domain protein" evidence="2">
    <location>
        <begin position="25"/>
        <end position="222"/>
    </location>
</feature>
<keyword evidence="4" id="KW-1185">Reference proteome</keyword>
<gene>
    <name evidence="3" type="ORF">ThidrDRAFT_2072</name>
</gene>
<reference evidence="3 4" key="1">
    <citation type="submission" date="2011-06" db="EMBL/GenBank/DDBJ databases">
        <title>The draft genome of Thiorhodococcus drewsii AZ1.</title>
        <authorList>
            <consortium name="US DOE Joint Genome Institute (JGI-PGF)"/>
            <person name="Lucas S."/>
            <person name="Han J."/>
            <person name="Lapidus A."/>
            <person name="Cheng J.-F."/>
            <person name="Goodwin L."/>
            <person name="Pitluck S."/>
            <person name="Peters L."/>
            <person name="Land M.L."/>
            <person name="Hauser L."/>
            <person name="Vogl K."/>
            <person name="Liu Z."/>
            <person name="Imhoff J."/>
            <person name="Thiel V."/>
            <person name="Frigaard N.-U."/>
            <person name="Bryant D.A."/>
            <person name="Woyke T.J."/>
        </authorList>
    </citation>
    <scope>NUCLEOTIDE SEQUENCE [LARGE SCALE GENOMIC DNA]</scope>
    <source>
        <strain evidence="3 4">AZ1</strain>
    </source>
</reference>
<evidence type="ECO:0000256" key="2">
    <source>
        <dbReference type="SAM" id="SignalP"/>
    </source>
</evidence>
<keyword evidence="2" id="KW-0732">Signal</keyword>
<dbReference type="RefSeq" id="WP_007040786.1">
    <property type="nucleotide sequence ID" value="NZ_AFWT01000013.1"/>
</dbReference>
<protein>
    <recommendedName>
        <fullName evidence="5">PEP motif anchor domain protein</fullName>
    </recommendedName>
</protein>
<dbReference type="eggNOG" id="ENOG5030H7H">
    <property type="taxonomic scope" value="Bacteria"/>
</dbReference>
<keyword evidence="1" id="KW-1133">Transmembrane helix</keyword>
<dbReference type="Proteomes" id="UP000004200">
    <property type="component" value="Unassembled WGS sequence"/>
</dbReference>
<keyword evidence="1" id="KW-0812">Transmembrane</keyword>
<comment type="caution">
    <text evidence="3">The sequence shown here is derived from an EMBL/GenBank/DDBJ whole genome shotgun (WGS) entry which is preliminary data.</text>
</comment>
<sequence>MKKTLGYFIGAALLGLTAVGTAHATTLFDFTDSSVWKNNVLTSTQDGIKATLTTNPTAINFTKFDGTKSNVGSDLYAHSNPSSAWDGVGINDDEVGGTEVLTLAFGTAVNVTRIDFLDLFKTTGDAEKVAVKFFNNATELDTKDFDGIIDFTNGTGYLSANVSIANVTSLEFSWKSGNDGVGIGDAALAAVQVSAVPIPAALPLFLSALTGFGFVGFRRRRA</sequence>
<evidence type="ECO:0000313" key="4">
    <source>
        <dbReference type="Proteomes" id="UP000004200"/>
    </source>
</evidence>
<organism evidence="3 4">
    <name type="scientific">Thiorhodococcus drewsii AZ1</name>
    <dbReference type="NCBI Taxonomy" id="765913"/>
    <lineage>
        <taxon>Bacteria</taxon>
        <taxon>Pseudomonadati</taxon>
        <taxon>Pseudomonadota</taxon>
        <taxon>Gammaproteobacteria</taxon>
        <taxon>Chromatiales</taxon>
        <taxon>Chromatiaceae</taxon>
        <taxon>Thiorhodococcus</taxon>
    </lineage>
</organism>
<dbReference type="OrthoDB" id="9859449at2"/>
<evidence type="ECO:0000313" key="3">
    <source>
        <dbReference type="EMBL" id="EGV31206.1"/>
    </source>
</evidence>
<dbReference type="AlphaFoldDB" id="G2E1A9"/>